<dbReference type="InterPro" id="IPR004038">
    <property type="entry name" value="Ribosomal_eL8/eL30/eS12/Gad45"/>
</dbReference>
<comment type="caution">
    <text evidence="2">The sequence shown here is derived from an EMBL/GenBank/DDBJ whole genome shotgun (WGS) entry which is preliminary data.</text>
</comment>
<feature type="domain" description="Ribosomal protein eL8/eL30/eS12/Gadd45" evidence="1">
    <location>
        <begin position="30"/>
        <end position="122"/>
    </location>
</feature>
<gene>
    <name evidence="2" type="ORF">M9Y10_011962</name>
</gene>
<dbReference type="SUPFAM" id="SSF55315">
    <property type="entry name" value="L30e-like"/>
    <property type="match status" value="1"/>
</dbReference>
<evidence type="ECO:0000313" key="3">
    <source>
        <dbReference type="Proteomes" id="UP001470230"/>
    </source>
</evidence>
<dbReference type="InterPro" id="IPR029064">
    <property type="entry name" value="Ribosomal_eL30-like_sf"/>
</dbReference>
<evidence type="ECO:0000259" key="1">
    <source>
        <dbReference type="Pfam" id="PF01248"/>
    </source>
</evidence>
<organism evidence="2 3">
    <name type="scientific">Tritrichomonas musculus</name>
    <dbReference type="NCBI Taxonomy" id="1915356"/>
    <lineage>
        <taxon>Eukaryota</taxon>
        <taxon>Metamonada</taxon>
        <taxon>Parabasalia</taxon>
        <taxon>Tritrichomonadida</taxon>
        <taxon>Tritrichomonadidae</taxon>
        <taxon>Tritrichomonas</taxon>
    </lineage>
</organism>
<evidence type="ECO:0000313" key="2">
    <source>
        <dbReference type="EMBL" id="KAK8860298.1"/>
    </source>
</evidence>
<dbReference type="EMBL" id="JAPFFF010000018">
    <property type="protein sequence ID" value="KAK8860298.1"/>
    <property type="molecule type" value="Genomic_DNA"/>
</dbReference>
<keyword evidence="3" id="KW-1185">Reference proteome</keyword>
<dbReference type="Proteomes" id="UP001470230">
    <property type="component" value="Unassembled WGS sequence"/>
</dbReference>
<name>A0ABR2IBA6_9EUKA</name>
<dbReference type="Gene3D" id="3.30.1330.30">
    <property type="match status" value="1"/>
</dbReference>
<accession>A0ABR2IBA6</accession>
<sequence length="153" mass="17069">MNKAKANKKQILHLDTRFSIPKARSEGSEAIKSMLKRLKNEKKLSIGINSVNRKMIQKKVKMIVVTSDVNPPELVQHLLIMAEAMKIPAAFPQITQKELGEGLQLRTASIVGINDDVSSDILDMLMPFTSLLNPGPLQTIRIETDFYTQGKAK</sequence>
<protein>
    <submittedName>
        <fullName evidence="2">Rpl7aep</fullName>
    </submittedName>
</protein>
<dbReference type="Pfam" id="PF01248">
    <property type="entry name" value="Ribosomal_L7Ae"/>
    <property type="match status" value="1"/>
</dbReference>
<reference evidence="2 3" key="1">
    <citation type="submission" date="2024-04" db="EMBL/GenBank/DDBJ databases">
        <title>Tritrichomonas musculus Genome.</title>
        <authorList>
            <person name="Alves-Ferreira E."/>
            <person name="Grigg M."/>
            <person name="Lorenzi H."/>
            <person name="Galac M."/>
        </authorList>
    </citation>
    <scope>NUCLEOTIDE SEQUENCE [LARGE SCALE GENOMIC DNA]</scope>
    <source>
        <strain evidence="2 3">EAF2021</strain>
    </source>
</reference>
<proteinExistence type="predicted"/>